<name>A0A0E0PY78_ORYRU</name>
<evidence type="ECO:0000256" key="5">
    <source>
        <dbReference type="ARBA" id="ARBA00023136"/>
    </source>
</evidence>
<feature type="transmembrane region" description="Helical" evidence="6">
    <location>
        <begin position="807"/>
        <end position="831"/>
    </location>
</feature>
<feature type="transmembrane region" description="Helical" evidence="6">
    <location>
        <begin position="508"/>
        <end position="533"/>
    </location>
</feature>
<dbReference type="AlphaFoldDB" id="A0A0E0PY78"/>
<dbReference type="GO" id="GO:0042910">
    <property type="term" value="F:xenobiotic transmembrane transporter activity"/>
    <property type="evidence" value="ECO:0007669"/>
    <property type="project" value="InterPro"/>
</dbReference>
<dbReference type="Gramene" id="ORUFI06G16730.1">
    <property type="protein sequence ID" value="ORUFI06G16730.1"/>
    <property type="gene ID" value="ORUFI06G16730"/>
</dbReference>
<feature type="transmembrane region" description="Helical" evidence="6">
    <location>
        <begin position="405"/>
        <end position="432"/>
    </location>
</feature>
<feature type="transmembrane region" description="Helical" evidence="6">
    <location>
        <begin position="608"/>
        <end position="629"/>
    </location>
</feature>
<dbReference type="EnsemblPlants" id="ORUFI06G16730.1">
    <property type="protein sequence ID" value="ORUFI06G16730.1"/>
    <property type="gene ID" value="ORUFI06G16730"/>
</dbReference>
<keyword evidence="5 6" id="KW-0472">Membrane</keyword>
<feature type="transmembrane region" description="Helical" evidence="6">
    <location>
        <begin position="108"/>
        <end position="133"/>
    </location>
</feature>
<evidence type="ECO:0000256" key="1">
    <source>
        <dbReference type="ARBA" id="ARBA00004141"/>
    </source>
</evidence>
<dbReference type="PANTHER" id="PTHR11206">
    <property type="entry name" value="MULTIDRUG RESISTANCE PROTEIN"/>
    <property type="match status" value="1"/>
</dbReference>
<dbReference type="GO" id="GO:1990961">
    <property type="term" value="P:xenobiotic detoxification by transmembrane export across the plasma membrane"/>
    <property type="evidence" value="ECO:0007669"/>
    <property type="project" value="InterPro"/>
</dbReference>
<feature type="transmembrane region" description="Helical" evidence="6">
    <location>
        <begin position="650"/>
        <end position="669"/>
    </location>
</feature>
<feature type="transmembrane region" description="Helical" evidence="6">
    <location>
        <begin position="219"/>
        <end position="240"/>
    </location>
</feature>
<evidence type="ECO:0000256" key="7">
    <source>
        <dbReference type="SAM" id="MobiDB-lite"/>
    </source>
</evidence>
<protein>
    <recommendedName>
        <fullName evidence="6">Protein DETOXIFICATION</fullName>
    </recommendedName>
    <alternativeName>
        <fullName evidence="6">Multidrug and toxic compound extrusion protein</fullName>
    </alternativeName>
</protein>
<sequence length="1131" mass="121336">MQSYLPPPPHPTPPLPPPTDHNSILSTQKHTRNYVRLISDRSSWSSSVADKRYVSPAIDRLTDMAAKGSPAEEALLVGVGGDDQLVESDDQLAPAAAVVVREEVKKQLWLAGPLVAGALLQNVIQMISVMFVGHLGELPLAGASMASSFASVTGLSLLLGMASALDTLCGQAFGARQYHLLGVYKQRAMLLLTAVSVPLAVVWFYTGDILVAFGQDADIAAEAGAYARWMIPALFAYGLLQCHVRFLQTQNVVLPVMASAGAAALCHLVVCWALVHAAGMGSKGAALSNAVSYWINVAILAVYVRVSSSCKKTWTGFSVEAFHDPLSFFRLAIPSALMVCLEMWSFELIVLLSGLLPNPKLETSVLSISLNTAAFVWMIPFGLGSAISTRVSNELGAGRPRAARLAVQVVVFMAVSEGLVIGLVLVGVRYIWGHAYSDEEEVVTYVAKMMLVIAVSNFFDGIQCVLSGVARGCGWQKIGACVNLGAYYIVGIPSAYLIAFVLHVGGMGLWLGIICGLLVQVLLLMAITLCTNWDKEAANAKDRTPPENMVINKASAAEEAPVVVAGDEDDDGEAGLGLREEVKKQLWLAGPLVAVALLRYVIQMISVMGAALSNAVSYWINVAILAVYVRVSSSCKKTWTGFSTEAFRDALGFFRLAVPSALMVCLEMWSYEILVLLSGRLPNPKLQTSVLSISLNTASLVWMIPFGLGSAIRLVTATISTTHAIFTIRGDENIGGFTWQLGVIFDKYGERFINRDNHHEVFILGVQTFEHVVGRLIEVSVELAITFNRRTRVSNELGAGRPHAACLAVRVSVFMAISEGLVIGLVLISVRNIWGHAYSNEEEVVKYVGKVLLVISVSNFFDGIQCVLSGVARGCGWQKIGACVNLGAYYIVGIPSAYLIAFILHLGGMGLWLGITCGILVQVVLLMAFTLCTNWDKEEEANMEKASCLEEALLLPESCKEEEITASDEVKRQLRLAGPLIAGSLLQNLIQMISVMFVGHLGELPLAGASMASSFAGVTGFSLLLGLASALDTLCGQAFGARQYHLLGVYKQRAMLLLSAVSVPLAVAWYYTGDILLLFGQDADIAAEAGAYARWMIPALFAYGPLQCHVRFLQTQNMVVPVMAGAGAGGP</sequence>
<feature type="transmembrane region" description="Helical" evidence="6">
    <location>
        <begin position="980"/>
        <end position="1002"/>
    </location>
</feature>
<dbReference type="InterPro" id="IPR045069">
    <property type="entry name" value="MATE_euk"/>
</dbReference>
<feature type="transmembrane region" description="Helical" evidence="6">
    <location>
        <begin position="851"/>
        <end position="871"/>
    </location>
</feature>
<feature type="transmembrane region" description="Helical" evidence="6">
    <location>
        <begin position="145"/>
        <end position="168"/>
    </location>
</feature>
<feature type="transmembrane region" description="Helical" evidence="6">
    <location>
        <begin position="189"/>
        <end position="213"/>
    </location>
</feature>
<feature type="region of interest" description="Disordered" evidence="7">
    <location>
        <begin position="1"/>
        <end position="23"/>
    </location>
</feature>
<evidence type="ECO:0000256" key="6">
    <source>
        <dbReference type="RuleBase" id="RU004914"/>
    </source>
</evidence>
<keyword evidence="4 6" id="KW-1133">Transmembrane helix</keyword>
<accession>A0A0E0PY78</accession>
<dbReference type="CDD" id="cd13132">
    <property type="entry name" value="MATE_eukaryotic"/>
    <property type="match status" value="1"/>
</dbReference>
<feature type="transmembrane region" description="Helical" evidence="6">
    <location>
        <begin position="364"/>
        <end position="384"/>
    </location>
</feature>
<dbReference type="NCBIfam" id="TIGR00797">
    <property type="entry name" value="matE"/>
    <property type="match status" value="1"/>
</dbReference>
<feature type="transmembrane region" description="Helical" evidence="6">
    <location>
        <begin position="478"/>
        <end position="502"/>
    </location>
</feature>
<dbReference type="Proteomes" id="UP000008022">
    <property type="component" value="Unassembled WGS sequence"/>
</dbReference>
<evidence type="ECO:0000256" key="2">
    <source>
        <dbReference type="ARBA" id="ARBA00010199"/>
    </source>
</evidence>
<organism evidence="8 9">
    <name type="scientific">Oryza rufipogon</name>
    <name type="common">Brownbeard rice</name>
    <name type="synonym">Asian wild rice</name>
    <dbReference type="NCBI Taxonomy" id="4529"/>
    <lineage>
        <taxon>Eukaryota</taxon>
        <taxon>Viridiplantae</taxon>
        <taxon>Streptophyta</taxon>
        <taxon>Embryophyta</taxon>
        <taxon>Tracheophyta</taxon>
        <taxon>Spermatophyta</taxon>
        <taxon>Magnoliopsida</taxon>
        <taxon>Liliopsida</taxon>
        <taxon>Poales</taxon>
        <taxon>Poaceae</taxon>
        <taxon>BOP clade</taxon>
        <taxon>Oryzoideae</taxon>
        <taxon>Oryzeae</taxon>
        <taxon>Oryzinae</taxon>
        <taxon>Oryza</taxon>
    </lineage>
</organism>
<feature type="transmembrane region" description="Helical" evidence="6">
    <location>
        <begin position="883"/>
        <end position="904"/>
    </location>
</feature>
<dbReference type="HOGENOM" id="CLU_009054_0_0_1"/>
<proteinExistence type="inferred from homology"/>
<dbReference type="GO" id="GO:0016020">
    <property type="term" value="C:membrane"/>
    <property type="evidence" value="ECO:0007669"/>
    <property type="project" value="UniProtKB-SubCell"/>
</dbReference>
<feature type="transmembrane region" description="Helical" evidence="6">
    <location>
        <begin position="287"/>
        <end position="306"/>
    </location>
</feature>
<feature type="transmembrane region" description="Helical" evidence="6">
    <location>
        <begin position="444"/>
        <end position="466"/>
    </location>
</feature>
<feature type="transmembrane region" description="Helical" evidence="6">
    <location>
        <begin position="689"/>
        <end position="708"/>
    </location>
</feature>
<dbReference type="GO" id="GO:0015297">
    <property type="term" value="F:antiporter activity"/>
    <property type="evidence" value="ECO:0007669"/>
    <property type="project" value="InterPro"/>
</dbReference>
<feature type="transmembrane region" description="Helical" evidence="6">
    <location>
        <begin position="910"/>
        <end position="935"/>
    </location>
</feature>
<evidence type="ECO:0000256" key="4">
    <source>
        <dbReference type="ARBA" id="ARBA00022989"/>
    </source>
</evidence>
<keyword evidence="3 6" id="KW-0812">Transmembrane</keyword>
<feature type="transmembrane region" description="Helical" evidence="6">
    <location>
        <begin position="586"/>
        <end position="602"/>
    </location>
</feature>
<reference evidence="9" key="1">
    <citation type="submission" date="2013-06" db="EMBL/GenBank/DDBJ databases">
        <authorList>
            <person name="Zhao Q."/>
        </authorList>
    </citation>
    <scope>NUCLEOTIDE SEQUENCE</scope>
    <source>
        <strain evidence="9">cv. W1943</strain>
    </source>
</reference>
<dbReference type="Pfam" id="PF01554">
    <property type="entry name" value="MatE"/>
    <property type="match status" value="5"/>
</dbReference>
<evidence type="ECO:0000256" key="3">
    <source>
        <dbReference type="ARBA" id="ARBA00022692"/>
    </source>
</evidence>
<feature type="transmembrane region" description="Helical" evidence="6">
    <location>
        <begin position="252"/>
        <end position="275"/>
    </location>
</feature>
<comment type="similarity">
    <text evidence="2 6">Belongs to the multi antimicrobial extrusion (MATE) (TC 2.A.66.1) family.</text>
</comment>
<feature type="compositionally biased region" description="Pro residues" evidence="7">
    <location>
        <begin position="1"/>
        <end position="19"/>
    </location>
</feature>
<evidence type="ECO:0000313" key="9">
    <source>
        <dbReference type="Proteomes" id="UP000008022"/>
    </source>
</evidence>
<dbReference type="eggNOG" id="KOG1347">
    <property type="taxonomic scope" value="Eukaryota"/>
</dbReference>
<reference evidence="8" key="2">
    <citation type="submission" date="2015-06" db="UniProtKB">
        <authorList>
            <consortium name="EnsemblPlants"/>
        </authorList>
    </citation>
    <scope>IDENTIFICATION</scope>
</reference>
<feature type="transmembrane region" description="Helical" evidence="6">
    <location>
        <begin position="1014"/>
        <end position="1034"/>
    </location>
</feature>
<feature type="transmembrane region" description="Helical" evidence="6">
    <location>
        <begin position="327"/>
        <end position="352"/>
    </location>
</feature>
<dbReference type="InterPro" id="IPR002528">
    <property type="entry name" value="MATE_fam"/>
</dbReference>
<evidence type="ECO:0000313" key="8">
    <source>
        <dbReference type="EnsemblPlants" id="ORUFI06G16730.1"/>
    </source>
</evidence>
<keyword evidence="9" id="KW-1185">Reference proteome</keyword>
<comment type="subcellular location">
    <subcellularLocation>
        <location evidence="1">Membrane</location>
        <topology evidence="1">Multi-pass membrane protein</topology>
    </subcellularLocation>
</comment>
<feature type="transmembrane region" description="Helical" evidence="6">
    <location>
        <begin position="1054"/>
        <end position="1072"/>
    </location>
</feature>